<sequence length="591" mass="66665">MTIFTPSVTFSEKVKCRNERTALIYADPHNPLRHLQRGIIHFDLGFPDLAAADAYRALTLFDAVVDPESSEYEARENMDLVHDLSKLDLNASTKTTGSGNQDFLTENSVGTEDNFSESDSLFQPVTKETYEKQIRDVYILLVTSLVQCRCMRDAYEFCSQALALPECASPETGDYKVFEKQLDIIKGSMKPSQNTKMDDRAEVNETTVDPSRLDAQGYARRVLYPWNTFEPDRESPETLNLLNQRLKKIAPKCEVRTVALPALHDSSKPNQDEVSIQLGVVATEDIKPGEVILRETSLLTATNRLHDDLCDACNSRLPDLSEDVRPVACDECFDTVFCSEQCHDMAQSIYHPAMCGRDGLETIGRDIPDPRDKADYLYLLLVGRAIAMAATQNIHPLELPEIKYIWGDFHDLDELVTFADEQTGDLLPLPKSATLPFSFHLNILQPMRILEEMGIDPFVNVQFYDTWVLNTMYAKFRGTASGRLSTWDGGPEVCAVHPLWCLANHSCDPNVKWEWGGEITFTARTDDQKAVWGDSKVMKQNTFGIKKGDEILNHYCDIGLNVKERREWAEGALGGICRCHRCVWEAEQANP</sequence>
<keyword evidence="3" id="KW-0862">Zinc</keyword>
<dbReference type="PANTHER" id="PTHR12197">
    <property type="entry name" value="HISTONE-LYSINE N-METHYLTRANSFERASE SMYD"/>
    <property type="match status" value="1"/>
</dbReference>
<dbReference type="InterPro" id="IPR001214">
    <property type="entry name" value="SET_dom"/>
</dbReference>
<dbReference type="OrthoDB" id="438641at2759"/>
<name>A0A168A983_9EURO</name>
<dbReference type="Proteomes" id="UP000242877">
    <property type="component" value="Unassembled WGS sequence"/>
</dbReference>
<evidence type="ECO:0000256" key="3">
    <source>
        <dbReference type="ARBA" id="ARBA00022833"/>
    </source>
</evidence>
<dbReference type="Gene3D" id="2.170.270.10">
    <property type="entry name" value="SET domain"/>
    <property type="match status" value="1"/>
</dbReference>
<dbReference type="InterPro" id="IPR002893">
    <property type="entry name" value="Znf_MYND"/>
</dbReference>
<dbReference type="GO" id="GO:0008270">
    <property type="term" value="F:zinc ion binding"/>
    <property type="evidence" value="ECO:0007669"/>
    <property type="project" value="UniProtKB-KW"/>
</dbReference>
<dbReference type="VEuPathDB" id="FungiDB:AAP_02424"/>
<evidence type="ECO:0000256" key="1">
    <source>
        <dbReference type="ARBA" id="ARBA00022723"/>
    </source>
</evidence>
<dbReference type="InterPro" id="IPR046341">
    <property type="entry name" value="SET_dom_sf"/>
</dbReference>
<keyword evidence="2" id="KW-0863">Zinc-finger</keyword>
<proteinExistence type="predicted"/>
<feature type="domain" description="SET" evidence="5">
    <location>
        <begin position="251"/>
        <end position="556"/>
    </location>
</feature>
<dbReference type="InterPro" id="IPR050869">
    <property type="entry name" value="H3K4_H4K5_MeTrfase"/>
</dbReference>
<reference evidence="6 7" key="1">
    <citation type="journal article" date="2016" name="Genome Biol. Evol.">
        <title>Divergent and convergent evolution of fungal pathogenicity.</title>
        <authorList>
            <person name="Shang Y."/>
            <person name="Xiao G."/>
            <person name="Zheng P."/>
            <person name="Cen K."/>
            <person name="Zhan S."/>
            <person name="Wang C."/>
        </authorList>
    </citation>
    <scope>NUCLEOTIDE SEQUENCE [LARGE SCALE GENOMIC DNA]</scope>
    <source>
        <strain evidence="6 7">ARSEF 7405</strain>
    </source>
</reference>
<keyword evidence="7" id="KW-1185">Reference proteome</keyword>
<evidence type="ECO:0000256" key="4">
    <source>
        <dbReference type="SAM" id="MobiDB-lite"/>
    </source>
</evidence>
<dbReference type="GO" id="GO:0005634">
    <property type="term" value="C:nucleus"/>
    <property type="evidence" value="ECO:0007669"/>
    <property type="project" value="TreeGrafter"/>
</dbReference>
<accession>A0A168A983</accession>
<dbReference type="PANTHER" id="PTHR12197:SF273">
    <property type="entry name" value="MYND-TYPE ZINC FINGER PROTEIN SAMB"/>
    <property type="match status" value="1"/>
</dbReference>
<dbReference type="PROSITE" id="PS50280">
    <property type="entry name" value="SET"/>
    <property type="match status" value="1"/>
</dbReference>
<evidence type="ECO:0000259" key="5">
    <source>
        <dbReference type="PROSITE" id="PS50280"/>
    </source>
</evidence>
<dbReference type="SUPFAM" id="SSF82199">
    <property type="entry name" value="SET domain"/>
    <property type="match status" value="1"/>
</dbReference>
<evidence type="ECO:0000313" key="7">
    <source>
        <dbReference type="Proteomes" id="UP000242877"/>
    </source>
</evidence>
<dbReference type="EMBL" id="AZGZ01000008">
    <property type="protein sequence ID" value="KZZ93632.1"/>
    <property type="molecule type" value="Genomic_DNA"/>
</dbReference>
<dbReference type="AlphaFoldDB" id="A0A168A983"/>
<comment type="caution">
    <text evidence="6">The sequence shown here is derived from an EMBL/GenBank/DDBJ whole genome shotgun (WGS) entry which is preliminary data.</text>
</comment>
<protein>
    <submittedName>
        <fullName evidence="6">MYND domain-containing protein</fullName>
    </submittedName>
</protein>
<dbReference type="Pfam" id="PF00856">
    <property type="entry name" value="SET"/>
    <property type="match status" value="1"/>
</dbReference>
<dbReference type="PROSITE" id="PS01360">
    <property type="entry name" value="ZF_MYND_1"/>
    <property type="match status" value="1"/>
</dbReference>
<evidence type="ECO:0000256" key="2">
    <source>
        <dbReference type="ARBA" id="ARBA00022771"/>
    </source>
</evidence>
<feature type="region of interest" description="Disordered" evidence="4">
    <location>
        <begin position="97"/>
        <end position="117"/>
    </location>
</feature>
<evidence type="ECO:0000313" key="6">
    <source>
        <dbReference type="EMBL" id="KZZ93632.1"/>
    </source>
</evidence>
<gene>
    <name evidence="6" type="ORF">AAP_02424</name>
</gene>
<organism evidence="6 7">
    <name type="scientific">Ascosphaera apis ARSEF 7405</name>
    <dbReference type="NCBI Taxonomy" id="392613"/>
    <lineage>
        <taxon>Eukaryota</taxon>
        <taxon>Fungi</taxon>
        <taxon>Dikarya</taxon>
        <taxon>Ascomycota</taxon>
        <taxon>Pezizomycotina</taxon>
        <taxon>Eurotiomycetes</taxon>
        <taxon>Eurotiomycetidae</taxon>
        <taxon>Onygenales</taxon>
        <taxon>Ascosphaeraceae</taxon>
        <taxon>Ascosphaera</taxon>
    </lineage>
</organism>
<keyword evidence="1" id="KW-0479">Metal-binding</keyword>